<reference evidence="6 7" key="1">
    <citation type="submission" date="2019-03" db="EMBL/GenBank/DDBJ databases">
        <title>Genomic Encyclopedia of Type Strains, Phase IV (KMG-IV): sequencing the most valuable type-strain genomes for metagenomic binning, comparative biology and taxonomic classification.</title>
        <authorList>
            <person name="Goeker M."/>
        </authorList>
    </citation>
    <scope>NUCLEOTIDE SEQUENCE [LARGE SCALE GENOMIC DNA]</scope>
    <source>
        <strain evidence="6 7">DSM 104836</strain>
    </source>
</reference>
<feature type="binding site" evidence="2">
    <location>
        <position position="56"/>
    </location>
    <ligand>
        <name>substrate</name>
    </ligand>
</feature>
<dbReference type="GO" id="GO:0005829">
    <property type="term" value="C:cytosol"/>
    <property type="evidence" value="ECO:0007669"/>
    <property type="project" value="TreeGrafter"/>
</dbReference>
<dbReference type="GO" id="GO:0004067">
    <property type="term" value="F:asparaginase activity"/>
    <property type="evidence" value="ECO:0007669"/>
    <property type="project" value="UniProtKB-UniRule"/>
</dbReference>
<dbReference type="PROSITE" id="PS51732">
    <property type="entry name" value="ASN_GLN_ASE_3"/>
    <property type="match status" value="1"/>
</dbReference>
<evidence type="ECO:0000313" key="7">
    <source>
        <dbReference type="Proteomes" id="UP000295696"/>
    </source>
</evidence>
<dbReference type="InterPro" id="IPR036152">
    <property type="entry name" value="Asp/glu_Ase-like_sf"/>
</dbReference>
<proteinExistence type="predicted"/>
<dbReference type="PIRSF" id="PIRSF500176">
    <property type="entry name" value="L_ASNase"/>
    <property type="match status" value="1"/>
</dbReference>
<evidence type="ECO:0000256" key="1">
    <source>
        <dbReference type="PIRSR" id="PIRSR001220-1"/>
    </source>
</evidence>
<dbReference type="SFLD" id="SFLDS00057">
    <property type="entry name" value="Glutaminase/Asparaginase"/>
    <property type="match status" value="1"/>
</dbReference>
<keyword evidence="7" id="KW-1185">Reference proteome</keyword>
<protein>
    <submittedName>
        <fullName evidence="6">L-asparaginase</fullName>
    </submittedName>
</protein>
<sequence>MSILLIHTGGTIGMEQTEHGFAPRAGIVEDAVADLIASGQVAGPVEILRLDPLIDSAQATPEDWRRVAQTIHHASERHEAFVVTHGTDTLAYTAAALCLALAGLRKPVIVTGAMLPLTVEGNDGGANLIAALDVARTAKQGVWVQFGGRLLHGARVRKSHSRAFDAFEDTASDSPPLLAATHPSLNDVRTHKVGILSVAPGCCTSLFALAAEACEGLVLRCFGSGTAPDTPEMRAALQSAFARQVPVLAVSQCPEGGMRLGTYAAGKVLQETGVVDGRDMSPEMAFAKMQFALSLSPGFETRSKFLGTSQCGEMLDPSEGG</sequence>
<dbReference type="InterPro" id="IPR040919">
    <property type="entry name" value="Asparaginase_C"/>
</dbReference>
<name>A0A4R3J6E9_9RHOB</name>
<organism evidence="6 7">
    <name type="scientific">Primorskyibacter sedentarius</name>
    <dbReference type="NCBI Taxonomy" id="745311"/>
    <lineage>
        <taxon>Bacteria</taxon>
        <taxon>Pseudomonadati</taxon>
        <taxon>Pseudomonadota</taxon>
        <taxon>Alphaproteobacteria</taxon>
        <taxon>Rhodobacterales</taxon>
        <taxon>Roseobacteraceae</taxon>
        <taxon>Primorskyibacter</taxon>
    </lineage>
</organism>
<accession>A0A4R3J6E9</accession>
<evidence type="ECO:0000313" key="6">
    <source>
        <dbReference type="EMBL" id="TCS61408.1"/>
    </source>
</evidence>
<feature type="binding site" evidence="2">
    <location>
        <begin position="87"/>
        <end position="88"/>
    </location>
    <ligand>
        <name>substrate</name>
    </ligand>
</feature>
<feature type="active site" evidence="3">
    <location>
        <position position="87"/>
    </location>
</feature>
<feature type="active site" description="O-isoaspartyl threonine intermediate" evidence="1">
    <location>
        <position position="11"/>
    </location>
</feature>
<dbReference type="InterPro" id="IPR037152">
    <property type="entry name" value="L-asparaginase_N_sf"/>
</dbReference>
<dbReference type="InterPro" id="IPR006034">
    <property type="entry name" value="Asparaginase/glutaminase-like"/>
</dbReference>
<dbReference type="PANTHER" id="PTHR11707:SF28">
    <property type="entry name" value="60 KDA LYSOPHOSPHOLIPASE"/>
    <property type="match status" value="1"/>
</dbReference>
<dbReference type="InterPro" id="IPR027475">
    <property type="entry name" value="Asparaginase/glutaminase_AS2"/>
</dbReference>
<comment type="caution">
    <text evidence="6">The sequence shown here is derived from an EMBL/GenBank/DDBJ whole genome shotgun (WGS) entry which is preliminary data.</text>
</comment>
<dbReference type="SMART" id="SM00870">
    <property type="entry name" value="Asparaginase"/>
    <property type="match status" value="1"/>
</dbReference>
<dbReference type="InterPro" id="IPR027473">
    <property type="entry name" value="L-asparaginase_C"/>
</dbReference>
<gene>
    <name evidence="6" type="ORF">EDD52_1115</name>
</gene>
<dbReference type="PRINTS" id="PR00139">
    <property type="entry name" value="ASNGLNASE"/>
</dbReference>
<feature type="domain" description="L-asparaginase N-terminal" evidence="4">
    <location>
        <begin position="3"/>
        <end position="170"/>
    </location>
</feature>
<dbReference type="Proteomes" id="UP000295696">
    <property type="component" value="Unassembled WGS sequence"/>
</dbReference>
<dbReference type="Pfam" id="PF00710">
    <property type="entry name" value="Asparaginase"/>
    <property type="match status" value="1"/>
</dbReference>
<dbReference type="Gene3D" id="3.40.50.1170">
    <property type="entry name" value="L-asparaginase, N-terminal domain"/>
    <property type="match status" value="1"/>
</dbReference>
<evidence type="ECO:0000259" key="5">
    <source>
        <dbReference type="Pfam" id="PF17763"/>
    </source>
</evidence>
<feature type="domain" description="Asparaginase/glutaminase C-terminal" evidence="5">
    <location>
        <begin position="192"/>
        <end position="296"/>
    </location>
</feature>
<evidence type="ECO:0000259" key="4">
    <source>
        <dbReference type="Pfam" id="PF00710"/>
    </source>
</evidence>
<dbReference type="PANTHER" id="PTHR11707">
    <property type="entry name" value="L-ASPARAGINASE"/>
    <property type="match status" value="1"/>
</dbReference>
<dbReference type="OrthoDB" id="9788068at2"/>
<dbReference type="Pfam" id="PF17763">
    <property type="entry name" value="Asparaginase_C"/>
    <property type="match status" value="1"/>
</dbReference>
<dbReference type="PIRSF" id="PIRSF001220">
    <property type="entry name" value="L-ASNase_gatD"/>
    <property type="match status" value="1"/>
</dbReference>
<dbReference type="SUPFAM" id="SSF53774">
    <property type="entry name" value="Glutaminase/Asparaginase"/>
    <property type="match status" value="1"/>
</dbReference>
<evidence type="ECO:0000256" key="2">
    <source>
        <dbReference type="PIRSR" id="PIRSR001220-2"/>
    </source>
</evidence>
<dbReference type="PROSITE" id="PS00917">
    <property type="entry name" value="ASN_GLN_ASE_2"/>
    <property type="match status" value="1"/>
</dbReference>
<dbReference type="Gene3D" id="3.40.50.40">
    <property type="match status" value="1"/>
</dbReference>
<dbReference type="RefSeq" id="WP_132246249.1">
    <property type="nucleotide sequence ID" value="NZ_SLZU01000011.1"/>
</dbReference>
<dbReference type="EMBL" id="SLZU01000011">
    <property type="protein sequence ID" value="TCS61408.1"/>
    <property type="molecule type" value="Genomic_DNA"/>
</dbReference>
<dbReference type="InterPro" id="IPR027474">
    <property type="entry name" value="L-asparaginase_N"/>
</dbReference>
<dbReference type="AlphaFoldDB" id="A0A4R3J6E9"/>
<evidence type="ECO:0000256" key="3">
    <source>
        <dbReference type="PROSITE-ProRule" id="PRU10100"/>
    </source>
</evidence>